<reference evidence="2" key="1">
    <citation type="submission" date="2021-02" db="EMBL/GenBank/DDBJ databases">
        <authorList>
            <person name="Steward A R."/>
        </authorList>
    </citation>
    <scope>NUCLEOTIDE SEQUENCE</scope>
</reference>
<name>A0A821T6E1_9NEOP</name>
<protein>
    <submittedName>
        <fullName evidence="2">Uncharacterized protein</fullName>
    </submittedName>
</protein>
<dbReference type="Proteomes" id="UP000663880">
    <property type="component" value="Unassembled WGS sequence"/>
</dbReference>
<feature type="region of interest" description="Disordered" evidence="1">
    <location>
        <begin position="28"/>
        <end position="53"/>
    </location>
</feature>
<dbReference type="AlphaFoldDB" id="A0A821T6E1"/>
<keyword evidence="3" id="KW-1185">Reference proteome</keyword>
<evidence type="ECO:0000313" key="2">
    <source>
        <dbReference type="EMBL" id="CAF4867833.1"/>
    </source>
</evidence>
<sequence length="79" mass="8649">MLETIKLMPKRAIRGEVKGKTLHVAVSGTRGRKRCRDAPAPPWEAGAGRGKGRQDAVTHVREILSNTAAVTRQGNITRY</sequence>
<evidence type="ECO:0000256" key="1">
    <source>
        <dbReference type="SAM" id="MobiDB-lite"/>
    </source>
</evidence>
<organism evidence="2 3">
    <name type="scientific">Pieris macdunnoughi</name>
    <dbReference type="NCBI Taxonomy" id="345717"/>
    <lineage>
        <taxon>Eukaryota</taxon>
        <taxon>Metazoa</taxon>
        <taxon>Ecdysozoa</taxon>
        <taxon>Arthropoda</taxon>
        <taxon>Hexapoda</taxon>
        <taxon>Insecta</taxon>
        <taxon>Pterygota</taxon>
        <taxon>Neoptera</taxon>
        <taxon>Endopterygota</taxon>
        <taxon>Lepidoptera</taxon>
        <taxon>Glossata</taxon>
        <taxon>Ditrysia</taxon>
        <taxon>Papilionoidea</taxon>
        <taxon>Pieridae</taxon>
        <taxon>Pierinae</taxon>
        <taxon>Pieris</taxon>
    </lineage>
</organism>
<comment type="caution">
    <text evidence="2">The sequence shown here is derived from an EMBL/GenBank/DDBJ whole genome shotgun (WGS) entry which is preliminary data.</text>
</comment>
<evidence type="ECO:0000313" key="3">
    <source>
        <dbReference type="Proteomes" id="UP000663880"/>
    </source>
</evidence>
<gene>
    <name evidence="2" type="ORF">PMACD_LOCUS8486</name>
</gene>
<accession>A0A821T6E1</accession>
<dbReference type="EMBL" id="CAJOBZ010000022">
    <property type="protein sequence ID" value="CAF4867833.1"/>
    <property type="molecule type" value="Genomic_DNA"/>
</dbReference>
<proteinExistence type="predicted"/>